<proteinExistence type="predicted"/>
<feature type="non-terminal residue" evidence="1">
    <location>
        <position position="1"/>
    </location>
</feature>
<dbReference type="Proteomes" id="UP001162164">
    <property type="component" value="Unassembled WGS sequence"/>
</dbReference>
<protein>
    <recommendedName>
        <fullName evidence="3">Condensin complex subunit 1 C-terminal domain-containing protein</fullName>
    </recommendedName>
</protein>
<keyword evidence="2" id="KW-1185">Reference proteome</keyword>
<gene>
    <name evidence="1" type="ORF">NQ317_010308</name>
</gene>
<reference evidence="1" key="1">
    <citation type="journal article" date="2023" name="Insect Mol. Biol.">
        <title>Genome sequencing provides insights into the evolution of gene families encoding plant cell wall-degrading enzymes in longhorned beetles.</title>
        <authorList>
            <person name="Shin N.R."/>
            <person name="Okamura Y."/>
            <person name="Kirsch R."/>
            <person name="Pauchet Y."/>
        </authorList>
    </citation>
    <scope>NUCLEOTIDE SEQUENCE</scope>
    <source>
        <strain evidence="1">MMC_N1</strain>
    </source>
</reference>
<comment type="caution">
    <text evidence="1">The sequence shown here is derived from an EMBL/GenBank/DDBJ whole genome shotgun (WGS) entry which is preliminary data.</text>
</comment>
<evidence type="ECO:0000313" key="2">
    <source>
        <dbReference type="Proteomes" id="UP001162164"/>
    </source>
</evidence>
<evidence type="ECO:0008006" key="3">
    <source>
        <dbReference type="Google" id="ProtNLM"/>
    </source>
</evidence>
<accession>A0ABQ9IYY3</accession>
<sequence>VRQLCIENIAARKDVIGHILSRTTDIDANVRLAAFRRLSHFAKYLKTVLKKIKTFVSTPLINAWLEEYNGNILELLKSIRLDADEKDIEKTAVLYKYILTAFLNKENI</sequence>
<organism evidence="1 2">
    <name type="scientific">Molorchus minor</name>
    <dbReference type="NCBI Taxonomy" id="1323400"/>
    <lineage>
        <taxon>Eukaryota</taxon>
        <taxon>Metazoa</taxon>
        <taxon>Ecdysozoa</taxon>
        <taxon>Arthropoda</taxon>
        <taxon>Hexapoda</taxon>
        <taxon>Insecta</taxon>
        <taxon>Pterygota</taxon>
        <taxon>Neoptera</taxon>
        <taxon>Endopterygota</taxon>
        <taxon>Coleoptera</taxon>
        <taxon>Polyphaga</taxon>
        <taxon>Cucujiformia</taxon>
        <taxon>Chrysomeloidea</taxon>
        <taxon>Cerambycidae</taxon>
        <taxon>Lamiinae</taxon>
        <taxon>Monochamini</taxon>
        <taxon>Molorchus</taxon>
    </lineage>
</organism>
<evidence type="ECO:0000313" key="1">
    <source>
        <dbReference type="EMBL" id="KAJ8969400.1"/>
    </source>
</evidence>
<dbReference type="EMBL" id="JAPWTJ010001811">
    <property type="protein sequence ID" value="KAJ8969400.1"/>
    <property type="molecule type" value="Genomic_DNA"/>
</dbReference>
<name>A0ABQ9IYY3_9CUCU</name>